<dbReference type="Pfam" id="PF03467">
    <property type="entry name" value="Smg4_UPF3"/>
    <property type="match status" value="1"/>
</dbReference>
<accession>A0ABR2RQ16</accession>
<dbReference type="Gene3D" id="3.30.70.330">
    <property type="match status" value="1"/>
</dbReference>
<feature type="region of interest" description="Disordered" evidence="6">
    <location>
        <begin position="268"/>
        <end position="310"/>
    </location>
</feature>
<dbReference type="CDD" id="cd12455">
    <property type="entry name" value="RRM_like_Smg4_UPF3"/>
    <property type="match status" value="1"/>
</dbReference>
<protein>
    <submittedName>
        <fullName evidence="9">Uncharacterized protein</fullName>
    </submittedName>
</protein>
<feature type="region of interest" description="Disordered" evidence="6">
    <location>
        <begin position="326"/>
        <end position="377"/>
    </location>
</feature>
<name>A0ABR2RQ16_9ROSI</name>
<comment type="similarity">
    <text evidence="2">Belongs to the RENT3 family.</text>
</comment>
<evidence type="ECO:0000256" key="2">
    <source>
        <dbReference type="ARBA" id="ARBA00005991"/>
    </source>
</evidence>
<dbReference type="Gene3D" id="3.40.50.850">
    <property type="entry name" value="Isochorismatase-like"/>
    <property type="match status" value="1"/>
</dbReference>
<dbReference type="InterPro" id="IPR035979">
    <property type="entry name" value="RBD_domain_sf"/>
</dbReference>
<evidence type="ECO:0000313" key="10">
    <source>
        <dbReference type="Proteomes" id="UP001396334"/>
    </source>
</evidence>
<evidence type="ECO:0000256" key="5">
    <source>
        <dbReference type="ARBA" id="ARBA00023242"/>
    </source>
</evidence>
<gene>
    <name evidence="9" type="ORF">V6N11_006089</name>
</gene>
<evidence type="ECO:0000256" key="4">
    <source>
        <dbReference type="ARBA" id="ARBA00023161"/>
    </source>
</evidence>
<dbReference type="PANTHER" id="PTHR13112:SF5">
    <property type="entry name" value="REGULATOR OF NONSENSE TRANSCRIPTS UPF3"/>
    <property type="match status" value="1"/>
</dbReference>
<dbReference type="CDD" id="cd00431">
    <property type="entry name" value="cysteine_hydrolases"/>
    <property type="match status" value="1"/>
</dbReference>
<feature type="domain" description="Isochorismatase-like" evidence="7">
    <location>
        <begin position="499"/>
        <end position="642"/>
    </location>
</feature>
<dbReference type="Proteomes" id="UP001396334">
    <property type="component" value="Unassembled WGS sequence"/>
</dbReference>
<evidence type="ECO:0000256" key="1">
    <source>
        <dbReference type="ARBA" id="ARBA00004123"/>
    </source>
</evidence>
<comment type="similarity">
    <text evidence="3">Belongs to the isochorismatase family.</text>
</comment>
<proteinExistence type="inferred from homology"/>
<evidence type="ECO:0000256" key="6">
    <source>
        <dbReference type="SAM" id="MobiDB-lite"/>
    </source>
</evidence>
<dbReference type="EMBL" id="JBBPBN010000021">
    <property type="protein sequence ID" value="KAK9014954.1"/>
    <property type="molecule type" value="Genomic_DNA"/>
</dbReference>
<evidence type="ECO:0000256" key="3">
    <source>
        <dbReference type="ARBA" id="ARBA00006336"/>
    </source>
</evidence>
<dbReference type="InterPro" id="IPR012677">
    <property type="entry name" value="Nucleotide-bd_a/b_plait_sf"/>
</dbReference>
<feature type="compositionally biased region" description="Polar residues" evidence="6">
    <location>
        <begin position="326"/>
        <end position="342"/>
    </location>
</feature>
<dbReference type="InterPro" id="IPR005120">
    <property type="entry name" value="UPF3_dom"/>
</dbReference>
<feature type="compositionally biased region" description="Polar residues" evidence="6">
    <location>
        <begin position="283"/>
        <end position="303"/>
    </location>
</feature>
<dbReference type="InterPro" id="IPR036380">
    <property type="entry name" value="Isochorismatase-like_sf"/>
</dbReference>
<evidence type="ECO:0000259" key="7">
    <source>
        <dbReference type="Pfam" id="PF00857"/>
    </source>
</evidence>
<keyword evidence="5" id="KW-0539">Nucleus</keyword>
<feature type="compositionally biased region" description="Basic and acidic residues" evidence="6">
    <location>
        <begin position="361"/>
        <end position="377"/>
    </location>
</feature>
<dbReference type="InterPro" id="IPR000868">
    <property type="entry name" value="Isochorismatase-like_dom"/>
</dbReference>
<evidence type="ECO:0000313" key="9">
    <source>
        <dbReference type="EMBL" id="KAK9014954.1"/>
    </source>
</evidence>
<evidence type="ECO:0000259" key="8">
    <source>
        <dbReference type="Pfam" id="PF03467"/>
    </source>
</evidence>
<reference evidence="9 10" key="1">
    <citation type="journal article" date="2024" name="G3 (Bethesda)">
        <title>Genome assembly of Hibiscus sabdariffa L. provides insights into metabolisms of medicinal natural products.</title>
        <authorList>
            <person name="Kim T."/>
        </authorList>
    </citation>
    <scope>NUCLEOTIDE SEQUENCE [LARGE SCALE GENOMIC DNA]</scope>
    <source>
        <strain evidence="9">TK-2024</strain>
        <tissue evidence="9">Old leaves</tissue>
    </source>
</reference>
<organism evidence="9 10">
    <name type="scientific">Hibiscus sabdariffa</name>
    <name type="common">roselle</name>
    <dbReference type="NCBI Taxonomy" id="183260"/>
    <lineage>
        <taxon>Eukaryota</taxon>
        <taxon>Viridiplantae</taxon>
        <taxon>Streptophyta</taxon>
        <taxon>Embryophyta</taxon>
        <taxon>Tracheophyta</taxon>
        <taxon>Spermatophyta</taxon>
        <taxon>Magnoliopsida</taxon>
        <taxon>eudicotyledons</taxon>
        <taxon>Gunneridae</taxon>
        <taxon>Pentapetalae</taxon>
        <taxon>rosids</taxon>
        <taxon>malvids</taxon>
        <taxon>Malvales</taxon>
        <taxon>Malvaceae</taxon>
        <taxon>Malvoideae</taxon>
        <taxon>Hibiscus</taxon>
    </lineage>
</organism>
<dbReference type="SUPFAM" id="SSF54928">
    <property type="entry name" value="RNA-binding domain, RBD"/>
    <property type="match status" value="1"/>
</dbReference>
<feature type="domain" description="UPF3" evidence="8">
    <location>
        <begin position="7"/>
        <end position="168"/>
    </location>
</feature>
<dbReference type="Pfam" id="PF00857">
    <property type="entry name" value="Isochorismatase"/>
    <property type="match status" value="1"/>
</dbReference>
<comment type="subcellular location">
    <subcellularLocation>
        <location evidence="1">Nucleus</location>
    </subcellularLocation>
</comment>
<comment type="caution">
    <text evidence="9">The sequence shown here is derived from an EMBL/GenBank/DDBJ whole genome shotgun (WGS) entry which is preliminary data.</text>
</comment>
<keyword evidence="10" id="KW-1185">Reference proteome</keyword>
<dbReference type="PANTHER" id="PTHR13112">
    <property type="entry name" value="UPF3 REGULATOR OF NONSENSE TRANSCRIPTS-LIKE PROTEIN"/>
    <property type="match status" value="1"/>
</dbReference>
<feature type="region of interest" description="Disordered" evidence="6">
    <location>
        <begin position="188"/>
        <end position="211"/>
    </location>
</feature>
<dbReference type="InterPro" id="IPR039722">
    <property type="entry name" value="Upf3"/>
</dbReference>
<keyword evidence="4" id="KW-0866">Nonsense-mediated mRNA decay</keyword>
<dbReference type="SUPFAM" id="SSF52499">
    <property type="entry name" value="Isochorismatase-like hydrolases"/>
    <property type="match status" value="1"/>
</dbReference>
<sequence>MKEPLSKTKVVIRHLPPSVTQSFFFSQIDERFSDRYNWFSFRLGKSSHKQQIYSRAYISFKRPEDVFEFAEFFDGHVFVNEKGTQFKAIVEYAPSQLVPKPSTKKDGREGTIFKDPDYLEFLKLIAKPVENLPSAEIQLERKEAELSGAPKEAPVVTPLMEFVRQKRAAKSGAQGSVTIRKVGRKIAAMSAGKPGTSSKRSEKKKYIQKDSAKGAKKSNFFVASKQEEQSVTSVAKELRENGTVCGIDGPVTGITFSADSGKKKILLLKPKDREAPNVPEGVSEQQGASSPAANTPGSTASRQGQRRKAGGKLIRSILLRNEAGQNQSLAAAQPQQKTQAMSPDTVKKPPQPTNTRMGSGSEKHEKRTRNKDRPDRGHSLLAVPWKVPIRSLVGFQQPIILKMMDLLCQVRSSLPKEEVLQALEPMRNKFGFRNHPQVLRESNLNRVLNHNPFDPISGPVPGTILIVSLDDCQEQALTSNRMVACLLRNSMWSTLGKENDFILEDRPARVNGGKAIVPNVIKAVEIARDRGILVVWQGPAIKGSEGAKLVDGLVIKQEDYKLVKTRFSAFFATHLHSFLQSSKINNLVIVGVQTPNCIRQTVFDAVSLDFGSVTVIADATAAATPEIHNANITDMKNIGVATPTLQEWCETDA</sequence>